<evidence type="ECO:0000313" key="7">
    <source>
        <dbReference type="EMBL" id="GHH28805.1"/>
    </source>
</evidence>
<keyword evidence="3" id="KW-0804">Transcription</keyword>
<dbReference type="Gene3D" id="3.30.450.40">
    <property type="match status" value="1"/>
</dbReference>
<dbReference type="Proteomes" id="UP000635387">
    <property type="component" value="Unassembled WGS sequence"/>
</dbReference>
<feature type="compositionally biased region" description="Basic and acidic residues" evidence="4">
    <location>
        <begin position="9"/>
        <end position="21"/>
    </location>
</feature>
<evidence type="ECO:0000256" key="3">
    <source>
        <dbReference type="ARBA" id="ARBA00023163"/>
    </source>
</evidence>
<reference evidence="8" key="1">
    <citation type="journal article" date="2019" name="Int. J. Syst. Evol. Microbiol.">
        <title>The Global Catalogue of Microorganisms (GCM) 10K type strain sequencing project: providing services to taxonomists for standard genome sequencing and annotation.</title>
        <authorList>
            <consortium name="The Broad Institute Genomics Platform"/>
            <consortium name="The Broad Institute Genome Sequencing Center for Infectious Disease"/>
            <person name="Wu L."/>
            <person name="Ma J."/>
        </authorList>
    </citation>
    <scope>NUCLEOTIDE SEQUENCE [LARGE SCALE GENOMIC DNA]</scope>
    <source>
        <strain evidence="8">CGMCC 4.7683</strain>
    </source>
</reference>
<evidence type="ECO:0000256" key="4">
    <source>
        <dbReference type="SAM" id="MobiDB-lite"/>
    </source>
</evidence>
<dbReference type="EMBL" id="BNAY01000007">
    <property type="protein sequence ID" value="GHH28805.1"/>
    <property type="molecule type" value="Genomic_DNA"/>
</dbReference>
<dbReference type="SUPFAM" id="SSF55781">
    <property type="entry name" value="GAF domain-like"/>
    <property type="match status" value="1"/>
</dbReference>
<accession>A0ABQ3M127</accession>
<name>A0ABQ3M127_9PSEU</name>
<dbReference type="Pfam" id="PF09339">
    <property type="entry name" value="HTH_IclR"/>
    <property type="match status" value="1"/>
</dbReference>
<dbReference type="PANTHER" id="PTHR30136">
    <property type="entry name" value="HELIX-TURN-HELIX TRANSCRIPTIONAL REGULATOR, ICLR FAMILY"/>
    <property type="match status" value="1"/>
</dbReference>
<feature type="domain" description="IclR-ED" evidence="6">
    <location>
        <begin position="82"/>
        <end position="264"/>
    </location>
</feature>
<protein>
    <submittedName>
        <fullName evidence="7">IclR family transcriptional regulator</fullName>
    </submittedName>
</protein>
<dbReference type="SUPFAM" id="SSF46785">
    <property type="entry name" value="Winged helix' DNA-binding domain"/>
    <property type="match status" value="1"/>
</dbReference>
<dbReference type="InterPro" id="IPR005471">
    <property type="entry name" value="Tscrpt_reg_IclR_N"/>
</dbReference>
<keyword evidence="8" id="KW-1185">Reference proteome</keyword>
<sequence length="264" mass="28416">MVRAVVLTRSEDRPTPERDSPLGRSFAILQAIREADSPSTLSDIARKTGLPKSTVHRLLAELLVLAAVHKTSGGYQLGKTVQALAGPGDHGQAIALRRVFRPLLITVHTRTQYLAGLAIAVDCTIEWVDLMYSQEWTKLIHLIEGKTDLCTSAAGKALLAYDPDLVSARCAPHVPGSGRPEHAKPPANLATEMIQIRKTGSSMDLRGENLGIQAMAVPLFGASKQPIAALSIGCRRDRFEPAVAKTVLRTASLHAHGLLLGHLR</sequence>
<dbReference type="InterPro" id="IPR036388">
    <property type="entry name" value="WH-like_DNA-bd_sf"/>
</dbReference>
<evidence type="ECO:0000256" key="2">
    <source>
        <dbReference type="ARBA" id="ARBA00023125"/>
    </source>
</evidence>
<evidence type="ECO:0000256" key="1">
    <source>
        <dbReference type="ARBA" id="ARBA00023015"/>
    </source>
</evidence>
<evidence type="ECO:0000313" key="8">
    <source>
        <dbReference type="Proteomes" id="UP000635387"/>
    </source>
</evidence>
<organism evidence="7 8">
    <name type="scientific">Amycolatopsis oliviviridis</name>
    <dbReference type="NCBI Taxonomy" id="1471590"/>
    <lineage>
        <taxon>Bacteria</taxon>
        <taxon>Bacillati</taxon>
        <taxon>Actinomycetota</taxon>
        <taxon>Actinomycetes</taxon>
        <taxon>Pseudonocardiales</taxon>
        <taxon>Pseudonocardiaceae</taxon>
        <taxon>Amycolatopsis</taxon>
    </lineage>
</organism>
<feature type="region of interest" description="Disordered" evidence="4">
    <location>
        <begin position="1"/>
        <end position="21"/>
    </location>
</feature>
<evidence type="ECO:0000259" key="6">
    <source>
        <dbReference type="PROSITE" id="PS51078"/>
    </source>
</evidence>
<comment type="caution">
    <text evidence="7">The sequence shown here is derived from an EMBL/GenBank/DDBJ whole genome shotgun (WGS) entry which is preliminary data.</text>
</comment>
<keyword evidence="1" id="KW-0805">Transcription regulation</keyword>
<evidence type="ECO:0000259" key="5">
    <source>
        <dbReference type="PROSITE" id="PS51077"/>
    </source>
</evidence>
<dbReference type="RefSeq" id="WP_191257748.1">
    <property type="nucleotide sequence ID" value="NZ_BNAY01000007.1"/>
</dbReference>
<dbReference type="InterPro" id="IPR014757">
    <property type="entry name" value="Tscrpt_reg_IclR_C"/>
</dbReference>
<dbReference type="PANTHER" id="PTHR30136:SF35">
    <property type="entry name" value="HTH-TYPE TRANSCRIPTIONAL REGULATOR RV1719"/>
    <property type="match status" value="1"/>
</dbReference>
<dbReference type="InterPro" id="IPR029016">
    <property type="entry name" value="GAF-like_dom_sf"/>
</dbReference>
<dbReference type="Gene3D" id="1.10.10.10">
    <property type="entry name" value="Winged helix-like DNA-binding domain superfamily/Winged helix DNA-binding domain"/>
    <property type="match status" value="1"/>
</dbReference>
<dbReference type="PROSITE" id="PS51078">
    <property type="entry name" value="ICLR_ED"/>
    <property type="match status" value="1"/>
</dbReference>
<gene>
    <name evidence="7" type="ORF">GCM10017790_60220</name>
</gene>
<dbReference type="Pfam" id="PF01614">
    <property type="entry name" value="IclR_C"/>
    <property type="match status" value="1"/>
</dbReference>
<keyword evidence="2" id="KW-0238">DNA-binding</keyword>
<dbReference type="InterPro" id="IPR050707">
    <property type="entry name" value="HTH_MetabolicPath_Reg"/>
</dbReference>
<feature type="domain" description="HTH iclR-type" evidence="5">
    <location>
        <begin position="19"/>
        <end position="79"/>
    </location>
</feature>
<dbReference type="InterPro" id="IPR036390">
    <property type="entry name" value="WH_DNA-bd_sf"/>
</dbReference>
<proteinExistence type="predicted"/>
<dbReference type="SMART" id="SM00346">
    <property type="entry name" value="HTH_ICLR"/>
    <property type="match status" value="1"/>
</dbReference>
<dbReference type="PROSITE" id="PS51077">
    <property type="entry name" value="HTH_ICLR"/>
    <property type="match status" value="1"/>
</dbReference>